<reference evidence="1 2" key="1">
    <citation type="submission" date="2019-05" db="EMBL/GenBank/DDBJ databases">
        <title>Another draft genome of Portunus trituberculatus and its Hox gene families provides insights of decapod evolution.</title>
        <authorList>
            <person name="Jeong J.-H."/>
            <person name="Song I."/>
            <person name="Kim S."/>
            <person name="Choi T."/>
            <person name="Kim D."/>
            <person name="Ryu S."/>
            <person name="Kim W."/>
        </authorList>
    </citation>
    <scope>NUCLEOTIDE SEQUENCE [LARGE SCALE GENOMIC DNA]</scope>
    <source>
        <tissue evidence="1">Muscle</tissue>
    </source>
</reference>
<sequence>MEEHIDVVPREMKLNTELFDNLNLGDPDTPHTHCTHSQFTLNDAARRCLVGKDFQIKHVLHRKSKWSPGADAPAK</sequence>
<proteinExistence type="predicted"/>
<evidence type="ECO:0000313" key="2">
    <source>
        <dbReference type="Proteomes" id="UP000324222"/>
    </source>
</evidence>
<dbReference type="Proteomes" id="UP000324222">
    <property type="component" value="Unassembled WGS sequence"/>
</dbReference>
<comment type="caution">
    <text evidence="1">The sequence shown here is derived from an EMBL/GenBank/DDBJ whole genome shotgun (WGS) entry which is preliminary data.</text>
</comment>
<dbReference type="EMBL" id="VSRR010007065">
    <property type="protein sequence ID" value="MPC46146.1"/>
    <property type="molecule type" value="Genomic_DNA"/>
</dbReference>
<accession>A0A5B7FKW3</accession>
<organism evidence="1 2">
    <name type="scientific">Portunus trituberculatus</name>
    <name type="common">Swimming crab</name>
    <name type="synonym">Neptunus trituberculatus</name>
    <dbReference type="NCBI Taxonomy" id="210409"/>
    <lineage>
        <taxon>Eukaryota</taxon>
        <taxon>Metazoa</taxon>
        <taxon>Ecdysozoa</taxon>
        <taxon>Arthropoda</taxon>
        <taxon>Crustacea</taxon>
        <taxon>Multicrustacea</taxon>
        <taxon>Malacostraca</taxon>
        <taxon>Eumalacostraca</taxon>
        <taxon>Eucarida</taxon>
        <taxon>Decapoda</taxon>
        <taxon>Pleocyemata</taxon>
        <taxon>Brachyura</taxon>
        <taxon>Eubrachyura</taxon>
        <taxon>Portunoidea</taxon>
        <taxon>Portunidae</taxon>
        <taxon>Portuninae</taxon>
        <taxon>Portunus</taxon>
    </lineage>
</organism>
<evidence type="ECO:0000313" key="1">
    <source>
        <dbReference type="EMBL" id="MPC46146.1"/>
    </source>
</evidence>
<protein>
    <submittedName>
        <fullName evidence="1">Uncharacterized protein</fullName>
    </submittedName>
</protein>
<dbReference type="AlphaFoldDB" id="A0A5B7FKW3"/>
<gene>
    <name evidence="1" type="ORF">E2C01_039855</name>
</gene>
<keyword evidence="2" id="KW-1185">Reference proteome</keyword>
<name>A0A5B7FKW3_PORTR</name>